<gene>
    <name evidence="13" type="ORF">KQI42_01400</name>
</gene>
<evidence type="ECO:0000313" key="14">
    <source>
        <dbReference type="Proteomes" id="UP000749471"/>
    </source>
</evidence>
<keyword evidence="7 9" id="KW-0807">Transducer</keyword>
<name>A0ABS6E239_9FIRM</name>
<evidence type="ECO:0000259" key="11">
    <source>
        <dbReference type="PROSITE" id="PS50111"/>
    </source>
</evidence>
<dbReference type="Pfam" id="PF00672">
    <property type="entry name" value="HAMP"/>
    <property type="match status" value="1"/>
</dbReference>
<evidence type="ECO:0000256" key="2">
    <source>
        <dbReference type="ARBA" id="ARBA00022475"/>
    </source>
</evidence>
<evidence type="ECO:0000256" key="8">
    <source>
        <dbReference type="ARBA" id="ARBA00029447"/>
    </source>
</evidence>
<evidence type="ECO:0000313" key="13">
    <source>
        <dbReference type="EMBL" id="MBU5436641.1"/>
    </source>
</evidence>
<dbReference type="PROSITE" id="PS50111">
    <property type="entry name" value="CHEMOTAXIS_TRANSDUC_2"/>
    <property type="match status" value="1"/>
</dbReference>
<feature type="transmembrane region" description="Helical" evidence="10">
    <location>
        <begin position="21"/>
        <end position="44"/>
    </location>
</feature>
<dbReference type="SMART" id="SM00283">
    <property type="entry name" value="MA"/>
    <property type="match status" value="1"/>
</dbReference>
<comment type="subcellular location">
    <subcellularLocation>
        <location evidence="1">Cell membrane</location>
        <topology evidence="1">Multi-pass membrane protein</topology>
    </subcellularLocation>
</comment>
<keyword evidence="2" id="KW-1003">Cell membrane</keyword>
<evidence type="ECO:0000259" key="12">
    <source>
        <dbReference type="PROSITE" id="PS50885"/>
    </source>
</evidence>
<dbReference type="CDD" id="cd12912">
    <property type="entry name" value="PDC2_MCP_like"/>
    <property type="match status" value="1"/>
</dbReference>
<evidence type="ECO:0000256" key="3">
    <source>
        <dbReference type="ARBA" id="ARBA00022500"/>
    </source>
</evidence>
<organism evidence="13 14">
    <name type="scientific">Tissierella simiarum</name>
    <dbReference type="NCBI Taxonomy" id="2841534"/>
    <lineage>
        <taxon>Bacteria</taxon>
        <taxon>Bacillati</taxon>
        <taxon>Bacillota</taxon>
        <taxon>Tissierellia</taxon>
        <taxon>Tissierellales</taxon>
        <taxon>Tissierellaceae</taxon>
        <taxon>Tissierella</taxon>
    </lineage>
</organism>
<dbReference type="PANTHER" id="PTHR32089">
    <property type="entry name" value="METHYL-ACCEPTING CHEMOTAXIS PROTEIN MCPB"/>
    <property type="match status" value="1"/>
</dbReference>
<evidence type="ECO:0000256" key="7">
    <source>
        <dbReference type="ARBA" id="ARBA00023224"/>
    </source>
</evidence>
<dbReference type="CDD" id="cd11386">
    <property type="entry name" value="MCP_signal"/>
    <property type="match status" value="1"/>
</dbReference>
<dbReference type="InterPro" id="IPR003660">
    <property type="entry name" value="HAMP_dom"/>
</dbReference>
<dbReference type="Pfam" id="PF00015">
    <property type="entry name" value="MCPsignal"/>
    <property type="match status" value="1"/>
</dbReference>
<feature type="domain" description="HAMP" evidence="12">
    <location>
        <begin position="317"/>
        <end position="372"/>
    </location>
</feature>
<dbReference type="SMART" id="SM00304">
    <property type="entry name" value="HAMP"/>
    <property type="match status" value="1"/>
</dbReference>
<evidence type="ECO:0000256" key="4">
    <source>
        <dbReference type="ARBA" id="ARBA00022692"/>
    </source>
</evidence>
<keyword evidence="4 10" id="KW-0812">Transmembrane</keyword>
<feature type="domain" description="Methyl-accepting transducer" evidence="11">
    <location>
        <begin position="391"/>
        <end position="627"/>
    </location>
</feature>
<evidence type="ECO:0000256" key="10">
    <source>
        <dbReference type="SAM" id="Phobius"/>
    </source>
</evidence>
<reference evidence="13 14" key="1">
    <citation type="submission" date="2021-06" db="EMBL/GenBank/DDBJ databases">
        <authorList>
            <person name="Sun Q."/>
            <person name="Li D."/>
        </authorList>
    </citation>
    <scope>NUCLEOTIDE SEQUENCE [LARGE SCALE GENOMIC DNA]</scope>
    <source>
        <strain evidence="13 14">MSJ-40</strain>
    </source>
</reference>
<evidence type="ECO:0000256" key="5">
    <source>
        <dbReference type="ARBA" id="ARBA00022989"/>
    </source>
</evidence>
<dbReference type="InterPro" id="IPR033479">
    <property type="entry name" value="dCache_1"/>
</dbReference>
<protein>
    <submittedName>
        <fullName evidence="13">Methyl-accepting chemotaxis protein</fullName>
    </submittedName>
</protein>
<dbReference type="PROSITE" id="PS50885">
    <property type="entry name" value="HAMP"/>
    <property type="match status" value="1"/>
</dbReference>
<keyword evidence="5 10" id="KW-1133">Transmembrane helix</keyword>
<dbReference type="Proteomes" id="UP000749471">
    <property type="component" value="Unassembled WGS sequence"/>
</dbReference>
<feature type="transmembrane region" description="Helical" evidence="10">
    <location>
        <begin position="295"/>
        <end position="314"/>
    </location>
</feature>
<accession>A0ABS6E239</accession>
<dbReference type="PANTHER" id="PTHR32089:SF112">
    <property type="entry name" value="LYSOZYME-LIKE PROTEIN-RELATED"/>
    <property type="match status" value="1"/>
</dbReference>
<comment type="similarity">
    <text evidence="8">Belongs to the methyl-accepting chemotaxis (MCP) protein family.</text>
</comment>
<evidence type="ECO:0000256" key="1">
    <source>
        <dbReference type="ARBA" id="ARBA00004651"/>
    </source>
</evidence>
<dbReference type="RefSeq" id="WP_216515999.1">
    <property type="nucleotide sequence ID" value="NZ_JAHLPM010000001.1"/>
</dbReference>
<keyword evidence="14" id="KW-1185">Reference proteome</keyword>
<dbReference type="Pfam" id="PF02743">
    <property type="entry name" value="dCache_1"/>
    <property type="match status" value="1"/>
</dbReference>
<dbReference type="InterPro" id="IPR004089">
    <property type="entry name" value="MCPsignal_dom"/>
</dbReference>
<evidence type="ECO:0000256" key="9">
    <source>
        <dbReference type="PROSITE-ProRule" id="PRU00284"/>
    </source>
</evidence>
<keyword evidence="6 10" id="KW-0472">Membrane</keyword>
<proteinExistence type="inferred from homology"/>
<comment type="caution">
    <text evidence="13">The sequence shown here is derived from an EMBL/GenBank/DDBJ whole genome shotgun (WGS) entry which is preliminary data.</text>
</comment>
<dbReference type="CDD" id="cd06225">
    <property type="entry name" value="HAMP"/>
    <property type="match status" value="1"/>
</dbReference>
<sequence length="677" mass="75122">MKGNKEKKINMIYFKSLKTRMALLNILLLLVISVTMGLISYGLFDKSIRNHMNQILTNKAFDSVKLIDEKIDKFIVTIEGAASHERIANPSISLEEKSAALNQEKERLGYTELSFIDLNGDAKLENGEIINVADRDYFIEAKEGKSFLSEAFKSRTGDENQIAISTPVKYRNKIVGVLVGFKPADEIYSIIDGVSFGETGDAFLVNEKGELISYYIKEVVEAGDLTIEKMKDNPEHKGLSEVFQKMVNKESNVDDYYYSGKMRYASYTSLTNKDWSLGVAIDVKEMDKDLNQLRTYMICLIIVALIVGIFYSLFISNSITKPIKETTEHMKEISELNIKRDVDPKILRRKDEIGDIGRANKIVIENLRFFVQQINESSEQVASSAEELTAMSEESASAASNIAEASGQIAYNSENQLNDILNVTSYMEEISAQIQEISSNAEEIDNLSNYVSEKTSDGKIKMEETTSQMNSIINSSKEVKSSLEKVDNSSKKMDEIINVIKTVAEQTNLLALNAAIEAARAGEAGRGFSVVADEIRKLAEETGNSTDKIYDLIKQNHELIYKVNVSMELSNTEIEKGRVTVAEAIDYFNEIADLIDRVVLQVESISKAINQVGEGAESIVTSASSVEDMSKGISGNVQSVSALTEEQTASMEEIASASDSLSQLAMELKALISKFQI</sequence>
<evidence type="ECO:0000256" key="6">
    <source>
        <dbReference type="ARBA" id="ARBA00023136"/>
    </source>
</evidence>
<keyword evidence="3" id="KW-0145">Chemotaxis</keyword>
<dbReference type="CDD" id="cd12914">
    <property type="entry name" value="PDC1_DGC_like"/>
    <property type="match status" value="1"/>
</dbReference>
<dbReference type="EMBL" id="JAHLPM010000001">
    <property type="protein sequence ID" value="MBU5436641.1"/>
    <property type="molecule type" value="Genomic_DNA"/>
</dbReference>